<feature type="chain" id="PRO_5032799710" evidence="2">
    <location>
        <begin position="29"/>
        <end position="326"/>
    </location>
</feature>
<dbReference type="PIRSF" id="PIRSF017082">
    <property type="entry name" value="YflP"/>
    <property type="match status" value="1"/>
</dbReference>
<dbReference type="Gene3D" id="3.40.190.10">
    <property type="entry name" value="Periplasmic binding protein-like II"/>
    <property type="match status" value="1"/>
</dbReference>
<dbReference type="Gene3D" id="3.40.190.150">
    <property type="entry name" value="Bordetella uptake gene, domain 1"/>
    <property type="match status" value="1"/>
</dbReference>
<comment type="similarity">
    <text evidence="1">Belongs to the UPF0065 (bug) family.</text>
</comment>
<proteinExistence type="inferred from homology"/>
<reference evidence="3 4" key="1">
    <citation type="submission" date="2020-04" db="EMBL/GenBank/DDBJ databases">
        <title>Ramlibacter sp. G-1-2-2 isolated from soil.</title>
        <authorList>
            <person name="Dahal R.H."/>
        </authorList>
    </citation>
    <scope>NUCLEOTIDE SEQUENCE [LARGE SCALE GENOMIC DNA]</scope>
    <source>
        <strain evidence="3 4">G-1-2-2</strain>
    </source>
</reference>
<feature type="signal peptide" evidence="2">
    <location>
        <begin position="1"/>
        <end position="28"/>
    </location>
</feature>
<evidence type="ECO:0000256" key="2">
    <source>
        <dbReference type="SAM" id="SignalP"/>
    </source>
</evidence>
<organism evidence="3 4">
    <name type="scientific">Ramlibacter agri</name>
    <dbReference type="NCBI Taxonomy" id="2728837"/>
    <lineage>
        <taxon>Bacteria</taxon>
        <taxon>Pseudomonadati</taxon>
        <taxon>Pseudomonadota</taxon>
        <taxon>Betaproteobacteria</taxon>
        <taxon>Burkholderiales</taxon>
        <taxon>Comamonadaceae</taxon>
        <taxon>Ramlibacter</taxon>
    </lineage>
</organism>
<sequence length="326" mass="34505">MENKLPLVRRRSMLAAGAAAALAPFAHAQTYPSRVVTIVVPFGPGNAYDQMVRYLADKMREATGQAFIVDPKQGALGGVAASYVARAQPDGYTLLFGANSTHAANVHLFRKLPYDPVADFAPITTLATIPQVLVVSPTLKVNNLQELIALAKAQPGKLNYGSSSATGRVASEAFRQQAGIDAVHVPYKTSSQAITDLVGGQLHFLITDAALGVAQSQGGKVKALAVTSARRVPAVPDLPTIAEAGLPGYEFVAWLALFAPARTPQPVIQRLADLANGIVRSPGMEEYLAKMYALPFPGDAESLKQLIARDTARWGSLIRAAGIEPE</sequence>
<dbReference type="Pfam" id="PF03401">
    <property type="entry name" value="TctC"/>
    <property type="match status" value="1"/>
</dbReference>
<protein>
    <submittedName>
        <fullName evidence="3">Tripartite tricarboxylate transporter substrate binding protein</fullName>
    </submittedName>
</protein>
<dbReference type="CDD" id="cd13578">
    <property type="entry name" value="PBP2_Bug27"/>
    <property type="match status" value="1"/>
</dbReference>
<evidence type="ECO:0000313" key="4">
    <source>
        <dbReference type="Proteomes" id="UP000541185"/>
    </source>
</evidence>
<dbReference type="AlphaFoldDB" id="A0A848GYH3"/>
<dbReference type="EMBL" id="JABBFX010000001">
    <property type="protein sequence ID" value="NML42359.1"/>
    <property type="molecule type" value="Genomic_DNA"/>
</dbReference>
<accession>A0A848GYH3</accession>
<comment type="caution">
    <text evidence="3">The sequence shown here is derived from an EMBL/GenBank/DDBJ whole genome shotgun (WGS) entry which is preliminary data.</text>
</comment>
<dbReference type="PANTHER" id="PTHR42928">
    <property type="entry name" value="TRICARBOXYLATE-BINDING PROTEIN"/>
    <property type="match status" value="1"/>
</dbReference>
<dbReference type="SUPFAM" id="SSF53850">
    <property type="entry name" value="Periplasmic binding protein-like II"/>
    <property type="match status" value="1"/>
</dbReference>
<dbReference type="PANTHER" id="PTHR42928:SF5">
    <property type="entry name" value="BLR1237 PROTEIN"/>
    <property type="match status" value="1"/>
</dbReference>
<dbReference type="InterPro" id="IPR042100">
    <property type="entry name" value="Bug_dom1"/>
</dbReference>
<dbReference type="Proteomes" id="UP000541185">
    <property type="component" value="Unassembled WGS sequence"/>
</dbReference>
<dbReference type="RefSeq" id="WP_169416574.1">
    <property type="nucleotide sequence ID" value="NZ_JABBFX010000001.1"/>
</dbReference>
<dbReference type="InterPro" id="IPR005064">
    <property type="entry name" value="BUG"/>
</dbReference>
<keyword evidence="4" id="KW-1185">Reference proteome</keyword>
<name>A0A848GYH3_9BURK</name>
<keyword evidence="2" id="KW-0732">Signal</keyword>
<evidence type="ECO:0000256" key="1">
    <source>
        <dbReference type="ARBA" id="ARBA00006987"/>
    </source>
</evidence>
<evidence type="ECO:0000313" key="3">
    <source>
        <dbReference type="EMBL" id="NML42359.1"/>
    </source>
</evidence>
<gene>
    <name evidence="3" type="ORF">HHL11_01270</name>
</gene>